<comment type="caution">
    <text evidence="1">The sequence shown here is derived from an EMBL/GenBank/DDBJ whole genome shotgun (WGS) entry which is preliminary data.</text>
</comment>
<evidence type="ECO:0000313" key="1">
    <source>
        <dbReference type="EMBL" id="KAF0254277.1"/>
    </source>
</evidence>
<dbReference type="Proteomes" id="UP000442695">
    <property type="component" value="Unassembled WGS sequence"/>
</dbReference>
<protein>
    <submittedName>
        <fullName evidence="1">Uncharacterized protein</fullName>
    </submittedName>
</protein>
<gene>
    <name evidence="1" type="ORF">GN299_13555</name>
</gene>
<dbReference type="EMBL" id="WOWR01000015">
    <property type="protein sequence ID" value="KAF0254277.1"/>
    <property type="molecule type" value="Genomic_DNA"/>
</dbReference>
<reference evidence="1 2" key="1">
    <citation type="submission" date="2019-12" db="EMBL/GenBank/DDBJ databases">
        <authorList>
            <person name="Woiski C."/>
        </authorList>
    </citation>
    <scope>NUCLEOTIDE SEQUENCE [LARGE SCALE GENOMIC DNA]</scope>
    <source>
        <strain evidence="1 2">BOE100</strain>
    </source>
</reference>
<accession>A0A7V8EGM2</accession>
<evidence type="ECO:0000313" key="2">
    <source>
        <dbReference type="Proteomes" id="UP000442695"/>
    </source>
</evidence>
<proteinExistence type="predicted"/>
<sequence>MHDRTTDFISLYNAFWYRDFPVVDGPIDFAKRADWTTHIATSIRQIASLMGLFSCFESGGRTDAELQFANRKVWAKVEWEWDEPRDHKPDQGEVTKLAKASGGADVCVFIGYSQEKHLEANLGLIKDTWGAIDKPLIIVLTTFVKDSKWRYFKELRTYVCDSRGILDVRQQPALPWEVKNSRWQSPYGID</sequence>
<dbReference type="AlphaFoldDB" id="A0A7V8EGM2"/>
<name>A0A7V8EGM2_PSEPU</name>
<organism evidence="1 2">
    <name type="scientific">Pseudomonas putida</name>
    <name type="common">Arthrobacter siderocapsulatus</name>
    <dbReference type="NCBI Taxonomy" id="303"/>
    <lineage>
        <taxon>Bacteria</taxon>
        <taxon>Pseudomonadati</taxon>
        <taxon>Pseudomonadota</taxon>
        <taxon>Gammaproteobacteria</taxon>
        <taxon>Pseudomonadales</taxon>
        <taxon>Pseudomonadaceae</taxon>
        <taxon>Pseudomonas</taxon>
    </lineage>
</organism>
<dbReference type="RefSeq" id="WP_156859009.1">
    <property type="nucleotide sequence ID" value="NZ_WOWR01000015.1"/>
</dbReference>